<dbReference type="AlphaFoldDB" id="A0A9P8QKG4"/>
<dbReference type="Gene3D" id="3.40.640.10">
    <property type="entry name" value="Type I PLP-dependent aspartate aminotransferase-like (Major domain)"/>
    <property type="match status" value="1"/>
</dbReference>
<dbReference type="InterPro" id="IPR015424">
    <property type="entry name" value="PyrdxlP-dep_Trfase"/>
</dbReference>
<dbReference type="SUPFAM" id="SSF53383">
    <property type="entry name" value="PLP-dependent transferases"/>
    <property type="match status" value="1"/>
</dbReference>
<comment type="caution">
    <text evidence="3">The sequence shown here is derived from an EMBL/GenBank/DDBJ whole genome shotgun (WGS) entry which is preliminary data.</text>
</comment>
<dbReference type="Pfam" id="PF00155">
    <property type="entry name" value="Aminotran_1_2"/>
    <property type="match status" value="1"/>
</dbReference>
<dbReference type="OrthoDB" id="7042322at2759"/>
<protein>
    <recommendedName>
        <fullName evidence="2">Aminotransferase class I/classII large domain-containing protein</fullName>
    </recommendedName>
</protein>
<dbReference type="InterPro" id="IPR004839">
    <property type="entry name" value="Aminotransferase_I/II_large"/>
</dbReference>
<evidence type="ECO:0000256" key="1">
    <source>
        <dbReference type="ARBA" id="ARBA00022898"/>
    </source>
</evidence>
<keyword evidence="1" id="KW-0663">Pyridoxal phosphate</keyword>
<reference evidence="3" key="1">
    <citation type="submission" date="2021-08" db="EMBL/GenBank/DDBJ databases">
        <title>Chromosome-Level Trichoderma cornu-damae using Hi-C Data.</title>
        <authorList>
            <person name="Kim C.S."/>
        </authorList>
    </citation>
    <scope>NUCLEOTIDE SEQUENCE</scope>
    <source>
        <strain evidence="3">KA19-0412C</strain>
    </source>
</reference>
<dbReference type="GO" id="GO:0030170">
    <property type="term" value="F:pyridoxal phosphate binding"/>
    <property type="evidence" value="ECO:0007669"/>
    <property type="project" value="InterPro"/>
</dbReference>
<name>A0A9P8QKG4_9HYPO</name>
<dbReference type="GO" id="GO:0006520">
    <property type="term" value="P:amino acid metabolic process"/>
    <property type="evidence" value="ECO:0007669"/>
    <property type="project" value="TreeGrafter"/>
</dbReference>
<dbReference type="PANTHER" id="PTHR43795">
    <property type="entry name" value="BIFUNCTIONAL ASPARTATE AMINOTRANSFERASE AND GLUTAMATE/ASPARTATE-PREPHENATE AMINOTRANSFERASE-RELATED"/>
    <property type="match status" value="1"/>
</dbReference>
<proteinExistence type="predicted"/>
<keyword evidence="4" id="KW-1185">Reference proteome</keyword>
<dbReference type="InterPro" id="IPR015421">
    <property type="entry name" value="PyrdxlP-dep_Trfase_major"/>
</dbReference>
<dbReference type="EMBL" id="JAIWOZ010000006">
    <property type="protein sequence ID" value="KAH6603987.1"/>
    <property type="molecule type" value="Genomic_DNA"/>
</dbReference>
<dbReference type="PANTHER" id="PTHR43795:SF39">
    <property type="entry name" value="AMINOTRANSFERASE CLASS I_CLASSII DOMAIN-CONTAINING PROTEIN"/>
    <property type="match status" value="1"/>
</dbReference>
<dbReference type="GO" id="GO:0008483">
    <property type="term" value="F:transaminase activity"/>
    <property type="evidence" value="ECO:0007669"/>
    <property type="project" value="TreeGrafter"/>
</dbReference>
<gene>
    <name evidence="3" type="ORF">Trco_007433</name>
</gene>
<dbReference type="Proteomes" id="UP000827724">
    <property type="component" value="Unassembled WGS sequence"/>
</dbReference>
<dbReference type="Gene3D" id="3.90.1150.10">
    <property type="entry name" value="Aspartate Aminotransferase, domain 1"/>
    <property type="match status" value="1"/>
</dbReference>
<dbReference type="InterPro" id="IPR050478">
    <property type="entry name" value="Ethylene_sulfur-biosynth"/>
</dbReference>
<organism evidence="3 4">
    <name type="scientific">Trichoderma cornu-damae</name>
    <dbReference type="NCBI Taxonomy" id="654480"/>
    <lineage>
        <taxon>Eukaryota</taxon>
        <taxon>Fungi</taxon>
        <taxon>Dikarya</taxon>
        <taxon>Ascomycota</taxon>
        <taxon>Pezizomycotina</taxon>
        <taxon>Sordariomycetes</taxon>
        <taxon>Hypocreomycetidae</taxon>
        <taxon>Hypocreales</taxon>
        <taxon>Hypocreaceae</taxon>
        <taxon>Trichoderma</taxon>
    </lineage>
</organism>
<feature type="domain" description="Aminotransferase class I/classII large" evidence="2">
    <location>
        <begin position="37"/>
        <end position="238"/>
    </location>
</feature>
<dbReference type="InterPro" id="IPR015422">
    <property type="entry name" value="PyrdxlP-dep_Trfase_small"/>
</dbReference>
<evidence type="ECO:0000259" key="2">
    <source>
        <dbReference type="Pfam" id="PF00155"/>
    </source>
</evidence>
<sequence>MATAENWLIRPEILSLLKTNLLKSLHEEHLSYASGLGGTPTLLEAISAFLNSFFSPKITVCPEHIVTGAGCSAVLDTLIHDICDEGDGLLVAAPMWVLRNSVQLIPVYIHFEKKLCSTAAIIESYRTAAREASCNVRGILFCNPHNPYGHIYPAEAIDGLLQYSQEANIHFVSDEIYALSVFDGLGELSERCKGAFDSPATEFVSVLSRDLDALGVERSRVHVLYSISKDFGCSGIRLSSQ</sequence>
<dbReference type="PRINTS" id="PR00753">
    <property type="entry name" value="ACCSYNTHASE"/>
</dbReference>
<dbReference type="CDD" id="cd00609">
    <property type="entry name" value="AAT_like"/>
    <property type="match status" value="1"/>
</dbReference>
<evidence type="ECO:0000313" key="3">
    <source>
        <dbReference type="EMBL" id="KAH6603987.1"/>
    </source>
</evidence>
<evidence type="ECO:0000313" key="4">
    <source>
        <dbReference type="Proteomes" id="UP000827724"/>
    </source>
</evidence>
<accession>A0A9P8QKG4</accession>